<gene>
    <name evidence="2" type="ORF">S01H4_27565</name>
</gene>
<sequence>MDVDDEVKTEFHIPVPPPPPPFVSIHEITGDRHGDRYG</sequence>
<feature type="non-terminal residue" evidence="2">
    <location>
        <position position="38"/>
    </location>
</feature>
<comment type="caution">
    <text evidence="2">The sequence shown here is derived from an EMBL/GenBank/DDBJ whole genome shotgun (WGS) entry which is preliminary data.</text>
</comment>
<evidence type="ECO:0000313" key="2">
    <source>
        <dbReference type="EMBL" id="GAG77755.1"/>
    </source>
</evidence>
<dbReference type="EMBL" id="BART01013498">
    <property type="protein sequence ID" value="GAG77755.1"/>
    <property type="molecule type" value="Genomic_DNA"/>
</dbReference>
<feature type="compositionally biased region" description="Basic and acidic residues" evidence="1">
    <location>
        <begin position="28"/>
        <end position="38"/>
    </location>
</feature>
<organism evidence="2">
    <name type="scientific">marine sediment metagenome</name>
    <dbReference type="NCBI Taxonomy" id="412755"/>
    <lineage>
        <taxon>unclassified sequences</taxon>
        <taxon>metagenomes</taxon>
        <taxon>ecological metagenomes</taxon>
    </lineage>
</organism>
<name>X1A6H9_9ZZZZ</name>
<accession>X1A6H9</accession>
<feature type="compositionally biased region" description="Basic and acidic residues" evidence="1">
    <location>
        <begin position="1"/>
        <end position="11"/>
    </location>
</feature>
<dbReference type="AlphaFoldDB" id="X1A6H9"/>
<evidence type="ECO:0000256" key="1">
    <source>
        <dbReference type="SAM" id="MobiDB-lite"/>
    </source>
</evidence>
<reference evidence="2" key="1">
    <citation type="journal article" date="2014" name="Front. Microbiol.">
        <title>High frequency of phylogenetically diverse reductive dehalogenase-homologous genes in deep subseafloor sedimentary metagenomes.</title>
        <authorList>
            <person name="Kawai M."/>
            <person name="Futagami T."/>
            <person name="Toyoda A."/>
            <person name="Takaki Y."/>
            <person name="Nishi S."/>
            <person name="Hori S."/>
            <person name="Arai W."/>
            <person name="Tsubouchi T."/>
            <person name="Morono Y."/>
            <person name="Uchiyama I."/>
            <person name="Ito T."/>
            <person name="Fujiyama A."/>
            <person name="Inagaki F."/>
            <person name="Takami H."/>
        </authorList>
    </citation>
    <scope>NUCLEOTIDE SEQUENCE</scope>
    <source>
        <strain evidence="2">Expedition CK06-06</strain>
    </source>
</reference>
<protein>
    <submittedName>
        <fullName evidence="2">Uncharacterized protein</fullName>
    </submittedName>
</protein>
<proteinExistence type="predicted"/>
<feature type="region of interest" description="Disordered" evidence="1">
    <location>
        <begin position="1"/>
        <end position="38"/>
    </location>
</feature>